<dbReference type="InterPro" id="IPR002910">
    <property type="entry name" value="FLO_LFY"/>
</dbReference>
<keyword evidence="1" id="KW-0238">DNA-binding</keyword>
<dbReference type="PANTHER" id="PTHR36079">
    <property type="entry name" value="PROTEIN LEAFY"/>
    <property type="match status" value="1"/>
</dbReference>
<evidence type="ECO:0000259" key="2">
    <source>
        <dbReference type="Pfam" id="PF01698"/>
    </source>
</evidence>
<reference evidence="3 4" key="1">
    <citation type="submission" date="2020-06" db="EMBL/GenBank/DDBJ databases">
        <title>Transcriptomic and genomic resources for Thalictrum thalictroides and T. hernandezii: Facilitating candidate gene discovery in an emerging model plant lineage.</title>
        <authorList>
            <person name="Arias T."/>
            <person name="Riano-Pachon D.M."/>
            <person name="Di Stilio V.S."/>
        </authorList>
    </citation>
    <scope>NUCLEOTIDE SEQUENCE [LARGE SCALE GENOMIC DNA]</scope>
    <source>
        <strain evidence="4">cv. WT478/WT964</strain>
        <tissue evidence="3">Leaves</tissue>
    </source>
</reference>
<name>A0A7J6VEW8_THATH</name>
<comment type="caution">
    <text evidence="3">The sequence shown here is derived from an EMBL/GenBank/DDBJ whole genome shotgun (WGS) entry which is preliminary data.</text>
</comment>
<evidence type="ECO:0000313" key="4">
    <source>
        <dbReference type="Proteomes" id="UP000554482"/>
    </source>
</evidence>
<keyword evidence="1" id="KW-0805">Transcription regulation</keyword>
<gene>
    <name evidence="3" type="ORF">FRX31_026989</name>
</gene>
<organism evidence="3 4">
    <name type="scientific">Thalictrum thalictroides</name>
    <name type="common">Rue-anemone</name>
    <name type="synonym">Anemone thalictroides</name>
    <dbReference type="NCBI Taxonomy" id="46969"/>
    <lineage>
        <taxon>Eukaryota</taxon>
        <taxon>Viridiplantae</taxon>
        <taxon>Streptophyta</taxon>
        <taxon>Embryophyta</taxon>
        <taxon>Tracheophyta</taxon>
        <taxon>Spermatophyta</taxon>
        <taxon>Magnoliopsida</taxon>
        <taxon>Ranunculales</taxon>
        <taxon>Ranunculaceae</taxon>
        <taxon>Thalictroideae</taxon>
        <taxon>Thalictrum</taxon>
    </lineage>
</organism>
<dbReference type="GO" id="GO:0003677">
    <property type="term" value="F:DNA binding"/>
    <property type="evidence" value="ECO:0007669"/>
    <property type="project" value="UniProtKB-UniRule"/>
</dbReference>
<dbReference type="Pfam" id="PF01698">
    <property type="entry name" value="SAM_LFY"/>
    <property type="match status" value="1"/>
</dbReference>
<comment type="function">
    <text evidence="1">Probable transcription factor.</text>
</comment>
<evidence type="ECO:0000313" key="3">
    <source>
        <dbReference type="EMBL" id="KAF5183423.1"/>
    </source>
</evidence>
<keyword evidence="1" id="KW-0010">Activator</keyword>
<accession>A0A7J6VEW8</accession>
<protein>
    <recommendedName>
        <fullName evidence="1">Floricaula/leafy-like transcription factor</fullName>
    </recommendedName>
</protein>
<dbReference type="GO" id="GO:0006355">
    <property type="term" value="P:regulation of DNA-templated transcription"/>
    <property type="evidence" value="ECO:0007669"/>
    <property type="project" value="UniProtKB-UniRule"/>
</dbReference>
<sequence>MDSEPFSTSLYKWDTRATAAAAAPHRLQFEHMAIAPPPPPPPQQPSSFPPYCVTTRPPARELLLTLEDFFQPYGIRYTMIAKIAELGFTVSTLLDMKDEELDDMMITLSQIVRIDLLVGEKYGIKAAIRAERRRYHLLVGAAAGSGHVDNTTNPLDALSQEG</sequence>
<dbReference type="PANTHER" id="PTHR36079:SF1">
    <property type="entry name" value="PROTEIN LEAFY"/>
    <property type="match status" value="1"/>
</dbReference>
<keyword evidence="1" id="KW-0804">Transcription</keyword>
<dbReference type="EMBL" id="JABWDY010033450">
    <property type="protein sequence ID" value="KAF5183423.1"/>
    <property type="molecule type" value="Genomic_DNA"/>
</dbReference>
<dbReference type="OrthoDB" id="1432627at2759"/>
<dbReference type="GO" id="GO:0005634">
    <property type="term" value="C:nucleus"/>
    <property type="evidence" value="ECO:0007669"/>
    <property type="project" value="UniProtKB-SubCell"/>
</dbReference>
<dbReference type="InterPro" id="IPR035079">
    <property type="entry name" value="LFY_SAM"/>
</dbReference>
<keyword evidence="4" id="KW-1185">Reference proteome</keyword>
<dbReference type="Proteomes" id="UP000554482">
    <property type="component" value="Unassembled WGS sequence"/>
</dbReference>
<keyword evidence="1" id="KW-0539">Nucleus</keyword>
<dbReference type="AlphaFoldDB" id="A0A7J6VEW8"/>
<comment type="similarity">
    <text evidence="1">Belongs to the FLO/LFY family.</text>
</comment>
<proteinExistence type="inferred from homology"/>
<evidence type="ECO:0000256" key="1">
    <source>
        <dbReference type="RuleBase" id="RU366064"/>
    </source>
</evidence>
<comment type="subcellular location">
    <subcellularLocation>
        <location evidence="1">Nucleus</location>
    </subcellularLocation>
</comment>
<feature type="domain" description="Floricaula/Leafy protein SAM" evidence="2">
    <location>
        <begin position="64"/>
        <end position="134"/>
    </location>
</feature>